<sequence length="160" mass="18314">MEEFTTRYDAQGKQIDSFFFPYMAIATGDPDFPILVYVYQDSPGMAWGRLHREGEEDLWGRYRIEGGEVSRTILAMAYDPKARRWVRAAFRIPLPPRGTHVVPAGSAEDLAKLFGLPLWRRSELLARAGLSDPFPDRVDTAQLRPVVEFVIRPDGMEQRK</sequence>
<proteinExistence type="predicted"/>
<gene>
    <name evidence="1" type="ORF">SAMN02746019_00016340</name>
</gene>
<evidence type="ECO:0000313" key="2">
    <source>
        <dbReference type="Proteomes" id="UP000197025"/>
    </source>
</evidence>
<dbReference type="Proteomes" id="UP000197025">
    <property type="component" value="Unassembled WGS sequence"/>
</dbReference>
<keyword evidence="2" id="KW-1185">Reference proteome</keyword>
<name>A0A212RJU7_9CHLR</name>
<dbReference type="EMBL" id="FYEK01000063">
    <property type="protein sequence ID" value="SNB72704.1"/>
    <property type="molecule type" value="Genomic_DNA"/>
</dbReference>
<protein>
    <submittedName>
        <fullName evidence="1">Uncharacterized protein</fullName>
    </submittedName>
</protein>
<organism evidence="1 2">
    <name type="scientific">Thermoflexus hugenholtzii JAD2</name>
    <dbReference type="NCBI Taxonomy" id="877466"/>
    <lineage>
        <taxon>Bacteria</taxon>
        <taxon>Bacillati</taxon>
        <taxon>Chloroflexota</taxon>
        <taxon>Thermoflexia</taxon>
        <taxon>Thermoflexales</taxon>
        <taxon>Thermoflexaceae</taxon>
        <taxon>Thermoflexus</taxon>
    </lineage>
</organism>
<evidence type="ECO:0000313" key="1">
    <source>
        <dbReference type="EMBL" id="SNB72704.1"/>
    </source>
</evidence>
<accession>A0A212RJU7</accession>
<dbReference type="AlphaFoldDB" id="A0A212RJU7"/>
<dbReference type="InParanoid" id="A0A212RJU7"/>
<reference evidence="2" key="1">
    <citation type="submission" date="2017-06" db="EMBL/GenBank/DDBJ databases">
        <authorList>
            <person name="Varghese N."/>
            <person name="Submissions S."/>
        </authorList>
    </citation>
    <scope>NUCLEOTIDE SEQUENCE [LARGE SCALE GENOMIC DNA]</scope>
    <source>
        <strain evidence="2">JAD2</strain>
    </source>
</reference>